<feature type="compositionally biased region" description="Polar residues" evidence="1">
    <location>
        <begin position="8"/>
        <end position="22"/>
    </location>
</feature>
<accession>A0A9I9D5R3</accession>
<feature type="region of interest" description="Disordered" evidence="1">
    <location>
        <begin position="37"/>
        <end position="63"/>
    </location>
</feature>
<feature type="region of interest" description="Disordered" evidence="1">
    <location>
        <begin position="1"/>
        <end position="22"/>
    </location>
</feature>
<proteinExistence type="predicted"/>
<organism evidence="2">
    <name type="scientific">Cucumis melo</name>
    <name type="common">Muskmelon</name>
    <dbReference type="NCBI Taxonomy" id="3656"/>
    <lineage>
        <taxon>Eukaryota</taxon>
        <taxon>Viridiplantae</taxon>
        <taxon>Streptophyta</taxon>
        <taxon>Embryophyta</taxon>
        <taxon>Tracheophyta</taxon>
        <taxon>Spermatophyta</taxon>
        <taxon>Magnoliopsida</taxon>
        <taxon>eudicotyledons</taxon>
        <taxon>Gunneridae</taxon>
        <taxon>Pentapetalae</taxon>
        <taxon>rosids</taxon>
        <taxon>fabids</taxon>
        <taxon>Cucurbitales</taxon>
        <taxon>Cucurbitaceae</taxon>
        <taxon>Benincaseae</taxon>
        <taxon>Cucumis</taxon>
    </lineage>
</organism>
<name>A0A9I9D5R3_CUCME</name>
<evidence type="ECO:0000256" key="1">
    <source>
        <dbReference type="SAM" id="MobiDB-lite"/>
    </source>
</evidence>
<reference evidence="2" key="1">
    <citation type="submission" date="2023-03" db="UniProtKB">
        <authorList>
            <consortium name="EnsemblPlants"/>
        </authorList>
    </citation>
    <scope>IDENTIFICATION</scope>
</reference>
<feature type="compositionally biased region" description="Basic residues" evidence="1">
    <location>
        <begin position="49"/>
        <end position="63"/>
    </location>
</feature>
<dbReference type="AlphaFoldDB" id="A0A9I9D5R3"/>
<evidence type="ECO:0000313" key="2">
    <source>
        <dbReference type="EnsemblPlants" id="MELO3C013554.2.1"/>
    </source>
</evidence>
<sequence length="63" mass="7066">MVKGTSRRMATSIGNDIPNSLNNFRGARQLQATTTTLSGVLPNPYGSSFKRRRPRKLTFGRQR</sequence>
<dbReference type="Gramene" id="MELO3C013554.2.1">
    <property type="protein sequence ID" value="MELO3C013554.2.1"/>
    <property type="gene ID" value="MELO3C013554.2"/>
</dbReference>
<protein>
    <submittedName>
        <fullName evidence="2">Uncharacterized protein</fullName>
    </submittedName>
</protein>
<dbReference type="EnsemblPlants" id="MELO3C013554.2.1">
    <property type="protein sequence ID" value="MELO3C013554.2.1"/>
    <property type="gene ID" value="MELO3C013554.2"/>
</dbReference>